<proteinExistence type="predicted"/>
<gene>
    <name evidence="1" type="ORF">IHE45_08G122400</name>
</gene>
<dbReference type="Proteomes" id="UP000827976">
    <property type="component" value="Chromosome 8"/>
</dbReference>
<accession>A0ACB7VM71</accession>
<reference evidence="2" key="1">
    <citation type="journal article" date="2022" name="Nat. Commun.">
        <title>Chromosome evolution and the genetic basis of agronomically important traits in greater yam.</title>
        <authorList>
            <person name="Bredeson J.V."/>
            <person name="Lyons J.B."/>
            <person name="Oniyinde I.O."/>
            <person name="Okereke N.R."/>
            <person name="Kolade O."/>
            <person name="Nnabue I."/>
            <person name="Nwadili C.O."/>
            <person name="Hribova E."/>
            <person name="Parker M."/>
            <person name="Nwogha J."/>
            <person name="Shu S."/>
            <person name="Carlson J."/>
            <person name="Kariba R."/>
            <person name="Muthemba S."/>
            <person name="Knop K."/>
            <person name="Barton G.J."/>
            <person name="Sherwood A.V."/>
            <person name="Lopez-Montes A."/>
            <person name="Asiedu R."/>
            <person name="Jamnadass R."/>
            <person name="Muchugi A."/>
            <person name="Goodstein D."/>
            <person name="Egesi C.N."/>
            <person name="Featherston J."/>
            <person name="Asfaw A."/>
            <person name="Simpson G.G."/>
            <person name="Dolezel J."/>
            <person name="Hendre P.S."/>
            <person name="Van Deynze A."/>
            <person name="Kumar P.L."/>
            <person name="Obidiegwu J.E."/>
            <person name="Bhattacharjee R."/>
            <person name="Rokhsar D.S."/>
        </authorList>
    </citation>
    <scope>NUCLEOTIDE SEQUENCE [LARGE SCALE GENOMIC DNA]</scope>
    <source>
        <strain evidence="2">cv. TDa95/00328</strain>
    </source>
</reference>
<evidence type="ECO:0000313" key="1">
    <source>
        <dbReference type="EMBL" id="KAH7675218.1"/>
    </source>
</evidence>
<dbReference type="EMBL" id="CM037018">
    <property type="protein sequence ID" value="KAH7675218.1"/>
    <property type="molecule type" value="Genomic_DNA"/>
</dbReference>
<organism evidence="1 2">
    <name type="scientific">Dioscorea alata</name>
    <name type="common">Purple yam</name>
    <dbReference type="NCBI Taxonomy" id="55571"/>
    <lineage>
        <taxon>Eukaryota</taxon>
        <taxon>Viridiplantae</taxon>
        <taxon>Streptophyta</taxon>
        <taxon>Embryophyta</taxon>
        <taxon>Tracheophyta</taxon>
        <taxon>Spermatophyta</taxon>
        <taxon>Magnoliopsida</taxon>
        <taxon>Liliopsida</taxon>
        <taxon>Dioscoreales</taxon>
        <taxon>Dioscoreaceae</taxon>
        <taxon>Dioscorea</taxon>
    </lineage>
</organism>
<protein>
    <submittedName>
        <fullName evidence="1">Translational repressor Pumilio/PUF3 and related RNA-binding proteins (Puf superfamily) protein</fullName>
    </submittedName>
</protein>
<keyword evidence="2" id="KW-1185">Reference proteome</keyword>
<evidence type="ECO:0000313" key="2">
    <source>
        <dbReference type="Proteomes" id="UP000827976"/>
    </source>
</evidence>
<comment type="caution">
    <text evidence="1">The sequence shown here is derived from an EMBL/GenBank/DDBJ whole genome shotgun (WGS) entry which is preliminary data.</text>
</comment>
<sequence>MEQEYCEFEKLFGEIPDATLVNPQQSDTGATNNSLKLGTVPKEQVEQKSLRYLKYINSHNSPQHSKNGNKRTLFDSLSSSKGYFDHTAPSDGNDICDYSNLRDTCSLASAFGELSLKDGSMTKPDTLPSVMHDSASSFNQNFISDKENALLNRFKLGMNYVGMPLSSSHVAQVGTMEMPTSSSLTMPNGSHLSDHEVEAYRALTRIDGVGKFSAKMDIQDSSEFLMKKRPEDLPGGFQGPQQNLADYSGAMTLYSESHAFDLLSRVPSSKMELASPAIQQQYYVNAESTTPHNSSGFNMDWQNPEGYHDSRQQIFYPPYIQNQGLQVHQIPNGAVSCIRSSTGNNIQPYFRYPDRHKGYNDFEVLPIDDSPYQFCSQDLFRDENCCGVSHCQKLTSSDNLAYCTKDFLGSRFLDRTKICPEKILTRSDGMNSRATLRSGFTRIDRSQPISDSSWMLHSDGHAEHPINGYFQLDGLNYRSSSPNNFDFVISPKLSQMKYNSVDDIVGKVYSMAKDQIGCRFLQKKFTEGAPEDIEKIFDEIKSHVVELMTDPFGNYLVQKLLEVCNEDQRMCILRTVTRKMGELFRISCDMHGTRAVQRVIETVQTAEQYSMIVSSLKPFVVALIKNVNGNHVAQRCLQHFPVEYSEFVIGAAIAHCVELATDRQGCCVLQKCLHHSDGDQKNRLMAEIAANSLALSQDQYGNYVVQFMLDQEVPWVTSNILYQLEGSYADLSMQKCSSNVVEKCVRLAGEEMRMRIIQELMCNPLLPQILQDPFGNYVIQTVLKECKGALRAAVMEAIRPHFTELRSSPFGKKVLSTILRK</sequence>
<name>A0ACB7VM71_DIOAL</name>